<keyword evidence="6" id="KW-1185">Reference proteome</keyword>
<evidence type="ECO:0000256" key="3">
    <source>
        <dbReference type="ARBA" id="ARBA00023242"/>
    </source>
</evidence>
<dbReference type="Proteomes" id="UP000005237">
    <property type="component" value="Unassembled WGS sequence"/>
</dbReference>
<evidence type="ECO:0000313" key="6">
    <source>
        <dbReference type="Proteomes" id="UP000005237"/>
    </source>
</evidence>
<dbReference type="InterPro" id="IPR045243">
    <property type="entry name" value="Rna14-like"/>
</dbReference>
<evidence type="ECO:0000256" key="1">
    <source>
        <dbReference type="ARBA" id="ARBA00004123"/>
    </source>
</evidence>
<comment type="subcellular location">
    <subcellularLocation>
        <location evidence="1">Nucleus</location>
    </subcellularLocation>
</comment>
<dbReference type="PANTHER" id="PTHR19980">
    <property type="entry name" value="RNA CLEAVAGE STIMULATION FACTOR"/>
    <property type="match status" value="1"/>
</dbReference>
<dbReference type="InterPro" id="IPR011990">
    <property type="entry name" value="TPR-like_helical_dom_sf"/>
</dbReference>
<evidence type="ECO:0000313" key="5">
    <source>
        <dbReference type="EnsemblMetazoa" id="CJA36079.1"/>
    </source>
</evidence>
<reference evidence="5" key="2">
    <citation type="submission" date="2022-06" db="UniProtKB">
        <authorList>
            <consortium name="EnsemblMetazoa"/>
        </authorList>
    </citation>
    <scope>IDENTIFICATION</scope>
    <source>
        <strain evidence="5">DF5081</strain>
    </source>
</reference>
<keyword evidence="2" id="KW-0677">Repeat</keyword>
<reference evidence="6" key="1">
    <citation type="submission" date="2010-08" db="EMBL/GenBank/DDBJ databases">
        <authorList>
            <consortium name="Caenorhabditis japonica Sequencing Consortium"/>
            <person name="Wilson R.K."/>
        </authorList>
    </citation>
    <scope>NUCLEOTIDE SEQUENCE [LARGE SCALE GENOMIC DNA]</scope>
    <source>
        <strain evidence="6">DF5081</strain>
    </source>
</reference>
<evidence type="ECO:0000256" key="2">
    <source>
        <dbReference type="ARBA" id="ARBA00022737"/>
    </source>
</evidence>
<dbReference type="Pfam" id="PF05843">
    <property type="entry name" value="Suf"/>
    <property type="match status" value="1"/>
</dbReference>
<dbReference type="AlphaFoldDB" id="A0A8R1EKR4"/>
<dbReference type="GO" id="GO:0031124">
    <property type="term" value="P:mRNA 3'-end processing"/>
    <property type="evidence" value="ECO:0007669"/>
    <property type="project" value="InterPro"/>
</dbReference>
<sequence>MEKCGWVENRIWDRYLDFESCVGDLASILKVEKRRKAAYEEAQKEDTTNHSMLVIDRYKFMDLMPCSGEQLKLMGYNSLKGKENTVVAASSGTKPVPTRGPQAASAIMGGAGGHTDLARYGFPRPDISQMIPFKPRVNCTASFHPVPGGVYPPPPSAAHLMSLLPPPTCFIGPFVNVEMLCNVLSQMQLPTVSC</sequence>
<name>A0A8R1EKR4_CAEJA</name>
<organism evidence="5 6">
    <name type="scientific">Caenorhabditis japonica</name>
    <dbReference type="NCBI Taxonomy" id="281687"/>
    <lineage>
        <taxon>Eukaryota</taxon>
        <taxon>Metazoa</taxon>
        <taxon>Ecdysozoa</taxon>
        <taxon>Nematoda</taxon>
        <taxon>Chromadorea</taxon>
        <taxon>Rhabditida</taxon>
        <taxon>Rhabditina</taxon>
        <taxon>Rhabditomorpha</taxon>
        <taxon>Rhabditoidea</taxon>
        <taxon>Rhabditidae</taxon>
        <taxon>Peloderinae</taxon>
        <taxon>Caenorhabditis</taxon>
    </lineage>
</organism>
<dbReference type="GO" id="GO:0005634">
    <property type="term" value="C:nucleus"/>
    <property type="evidence" value="ECO:0007669"/>
    <property type="project" value="UniProtKB-SubCell"/>
</dbReference>
<feature type="domain" description="Suppressor of forked" evidence="4">
    <location>
        <begin position="9"/>
        <end position="70"/>
    </location>
</feature>
<dbReference type="InterPro" id="IPR008847">
    <property type="entry name" value="Suf"/>
</dbReference>
<dbReference type="SUPFAM" id="SSF48452">
    <property type="entry name" value="TPR-like"/>
    <property type="match status" value="1"/>
</dbReference>
<evidence type="ECO:0000259" key="4">
    <source>
        <dbReference type="Pfam" id="PF05843"/>
    </source>
</evidence>
<keyword evidence="3" id="KW-0539">Nucleus</keyword>
<protein>
    <submittedName>
        <fullName evidence="5">Suf domain-containing protein</fullName>
    </submittedName>
</protein>
<dbReference type="PANTHER" id="PTHR19980:SF0">
    <property type="entry name" value="CLEAVAGE STIMULATION FACTOR SUBUNIT 3"/>
    <property type="match status" value="1"/>
</dbReference>
<dbReference type="EnsemblMetazoa" id="CJA36079.1">
    <property type="protein sequence ID" value="CJA36079.1"/>
    <property type="gene ID" value="WBGene00211926"/>
</dbReference>
<dbReference type="Gene3D" id="1.25.40.10">
    <property type="entry name" value="Tetratricopeptide repeat domain"/>
    <property type="match status" value="1"/>
</dbReference>
<dbReference type="GO" id="GO:0003729">
    <property type="term" value="F:mRNA binding"/>
    <property type="evidence" value="ECO:0007669"/>
    <property type="project" value="TreeGrafter"/>
</dbReference>
<proteinExistence type="predicted"/>
<accession>A0A8R1EKR4</accession>